<sequence>MATLFLALQCVECSTMQVKQQKKSSNKWACAVCNRRQSVIRVHARGYRAADLRRFVQDANLARGRGAPVREADWDPPAAGDQQDETPRERKRMDWSEYLDDTTGERHGGRGSADSRDDGVEVTTELPQERPKAPSLKRPPKAQLGVAGKRPKPPINPSLSKMQQMEQGPTSSTVCSATSTAEAQRSKFSKYLDSSFFEDRNQEGSGLHWTDLDESAPTTEVVVDDECICSASYYAPTFILGVSDTSMLLRYSCLQISVGCRNRNYNSECFVSCIDS</sequence>
<dbReference type="Gramene" id="TraesCS3A02G244200.1">
    <property type="protein sequence ID" value="TraesCS3A02G244200.1"/>
    <property type="gene ID" value="TraesCS3A02G244200"/>
</dbReference>
<dbReference type="Gramene" id="TraesWEE_scaffold_032058_01G000300.1">
    <property type="protein sequence ID" value="TraesWEE_scaffold_032058_01G000300.1"/>
    <property type="gene ID" value="TraesWEE_scaffold_032058_01G000300"/>
</dbReference>
<dbReference type="RefSeq" id="XP_044340830.1">
    <property type="nucleotide sequence ID" value="XM_044484895.1"/>
</dbReference>
<dbReference type="GO" id="GO:0003682">
    <property type="term" value="F:chromatin binding"/>
    <property type="evidence" value="ECO:0000318"/>
    <property type="project" value="GO_Central"/>
</dbReference>
<dbReference type="GO" id="GO:0007095">
    <property type="term" value="P:mitotic G2 DNA damage checkpoint signaling"/>
    <property type="evidence" value="ECO:0000318"/>
    <property type="project" value="GO_Central"/>
</dbReference>
<dbReference type="Gramene" id="TraesCS3A03G0627800.1">
    <property type="protein sequence ID" value="TraesCS3A03G0627800.1.CDS"/>
    <property type="gene ID" value="TraesCS3A03G0627800"/>
</dbReference>
<protein>
    <recommendedName>
        <fullName evidence="2">MRN complex-interacting protein N-terminal domain-containing protein</fullName>
    </recommendedName>
</protein>
<gene>
    <name evidence="3" type="primary">LOC123061693</name>
</gene>
<dbReference type="AlphaFoldDB" id="A0A3B6EKW4"/>
<dbReference type="Gramene" id="TraesCLE_scaffold_031078_01G000300.1">
    <property type="protein sequence ID" value="TraesCLE_scaffold_031078_01G000300.1"/>
    <property type="gene ID" value="TraesCLE_scaffold_031078_01G000300"/>
</dbReference>
<dbReference type="PANTHER" id="PTHR15863">
    <property type="entry name" value="MRN COMPLEX-INTERACTING PROTEIN"/>
    <property type="match status" value="1"/>
</dbReference>
<dbReference type="Pfam" id="PF15749">
    <property type="entry name" value="MRNIP"/>
    <property type="match status" value="1"/>
</dbReference>
<evidence type="ECO:0000259" key="2">
    <source>
        <dbReference type="Pfam" id="PF15749"/>
    </source>
</evidence>
<dbReference type="EnsemblPlants" id="TraesCS3A02G244200.1">
    <property type="protein sequence ID" value="TraesCS3A02G244200.1"/>
    <property type="gene ID" value="TraesCS3A02G244200"/>
</dbReference>
<dbReference type="PANTHER" id="PTHR15863:SF2">
    <property type="entry name" value="MRN COMPLEX-INTERACTING PROTEIN"/>
    <property type="match status" value="1"/>
</dbReference>
<dbReference type="InterPro" id="IPR049472">
    <property type="entry name" value="MRNIP_N"/>
</dbReference>
<feature type="compositionally biased region" description="Basic and acidic residues" evidence="1">
    <location>
        <begin position="103"/>
        <end position="119"/>
    </location>
</feature>
<proteinExistence type="predicted"/>
<dbReference type="Gramene" id="TraesRN3A0100644000.1">
    <property type="protein sequence ID" value="TraesRN3A0100644000.1"/>
    <property type="gene ID" value="TraesRN3A0100644000"/>
</dbReference>
<dbReference type="GO" id="GO:0005634">
    <property type="term" value="C:nucleus"/>
    <property type="evidence" value="ECO:0000318"/>
    <property type="project" value="GO_Central"/>
</dbReference>
<evidence type="ECO:0000313" key="3">
    <source>
        <dbReference type="EnsemblPlants" id="TraesCS3A02G244200.1"/>
    </source>
</evidence>
<evidence type="ECO:0000256" key="1">
    <source>
        <dbReference type="SAM" id="MobiDB-lite"/>
    </source>
</evidence>
<keyword evidence="4" id="KW-1185">Reference proteome</keyword>
<organism evidence="3">
    <name type="scientific">Triticum aestivum</name>
    <name type="common">Wheat</name>
    <dbReference type="NCBI Taxonomy" id="4565"/>
    <lineage>
        <taxon>Eukaryota</taxon>
        <taxon>Viridiplantae</taxon>
        <taxon>Streptophyta</taxon>
        <taxon>Embryophyta</taxon>
        <taxon>Tracheophyta</taxon>
        <taxon>Spermatophyta</taxon>
        <taxon>Magnoliopsida</taxon>
        <taxon>Liliopsida</taxon>
        <taxon>Poales</taxon>
        <taxon>Poaceae</taxon>
        <taxon>BOP clade</taxon>
        <taxon>Pooideae</taxon>
        <taxon>Triticodae</taxon>
        <taxon>Triticeae</taxon>
        <taxon>Triticinae</taxon>
        <taxon>Triticum</taxon>
    </lineage>
</organism>
<dbReference type="InterPro" id="IPR032739">
    <property type="entry name" value="MRNIP"/>
</dbReference>
<feature type="region of interest" description="Disordered" evidence="1">
    <location>
        <begin position="65"/>
        <end position="178"/>
    </location>
</feature>
<feature type="compositionally biased region" description="Basic and acidic residues" evidence="1">
    <location>
        <begin position="85"/>
        <end position="95"/>
    </location>
</feature>
<dbReference type="Gramene" id="TraesROB_scaffold_056188_01G000300.1">
    <property type="protein sequence ID" value="TraesROB_scaffold_056188_01G000300.1"/>
    <property type="gene ID" value="TraesROB_scaffold_056188_01G000300"/>
</dbReference>
<reference evidence="3" key="2">
    <citation type="submission" date="2018-10" db="UniProtKB">
        <authorList>
            <consortium name="EnsemblPlants"/>
        </authorList>
    </citation>
    <scope>IDENTIFICATION</scope>
</reference>
<dbReference type="Gramene" id="TraesCAD_scaffold_034904_01G000300.1">
    <property type="protein sequence ID" value="TraesCAD_scaffold_034904_01G000300.1"/>
    <property type="gene ID" value="TraesCAD_scaffold_034904_01G000300"/>
</dbReference>
<dbReference type="OrthoDB" id="5960226at2759"/>
<reference evidence="3" key="1">
    <citation type="submission" date="2018-08" db="EMBL/GenBank/DDBJ databases">
        <authorList>
            <person name="Rossello M."/>
        </authorList>
    </citation>
    <scope>NUCLEOTIDE SEQUENCE [LARGE SCALE GENOMIC DNA]</scope>
    <source>
        <strain evidence="3">cv. Chinese Spring</strain>
    </source>
</reference>
<name>A0A3B6EKW4_WHEAT</name>
<feature type="compositionally biased region" description="Polar residues" evidence="1">
    <location>
        <begin position="157"/>
        <end position="169"/>
    </location>
</feature>
<dbReference type="Proteomes" id="UP000019116">
    <property type="component" value="Chromosome 3A"/>
</dbReference>
<feature type="domain" description="MRN complex-interacting protein N-terminal" evidence="2">
    <location>
        <begin position="8"/>
        <end position="77"/>
    </location>
</feature>
<accession>A0A3B6EKW4</accession>
<dbReference type="GeneID" id="123061693"/>
<evidence type="ECO:0000313" key="4">
    <source>
        <dbReference type="Proteomes" id="UP000019116"/>
    </source>
</evidence>
<dbReference type="STRING" id="4565.A0A3B6EKW4"/>